<dbReference type="GO" id="GO:0016035">
    <property type="term" value="C:zeta DNA polymerase complex"/>
    <property type="evidence" value="ECO:0007669"/>
    <property type="project" value="EnsemblFungi"/>
</dbReference>
<comment type="subcellular location">
    <subcellularLocation>
        <location evidence="2 20">Nucleus</location>
    </subcellularLocation>
</comment>
<dbReference type="EC" id="2.7.7.7" evidence="20"/>
<dbReference type="InterPro" id="IPR006172">
    <property type="entry name" value="DNA-dir_DNA_pol_B"/>
</dbReference>
<dbReference type="Pfam" id="PF14260">
    <property type="entry name" value="zf-C4pol"/>
    <property type="match status" value="1"/>
</dbReference>
<keyword evidence="28" id="KW-1185">Reference proteome</keyword>
<evidence type="ECO:0000256" key="6">
    <source>
        <dbReference type="ARBA" id="ARBA00022695"/>
    </source>
</evidence>
<dbReference type="GO" id="GO:0005739">
    <property type="term" value="C:mitochondrion"/>
    <property type="evidence" value="ECO:0007669"/>
    <property type="project" value="EnsemblFungi"/>
</dbReference>
<keyword evidence="4 20" id="KW-0004">4Fe-4S</keyword>
<comment type="similarity">
    <text evidence="3 20">Belongs to the DNA polymerase type-B family.</text>
</comment>
<organism evidence="27 28">
    <name type="scientific">Wickerhamomyces anomalus (strain ATCC 58044 / CBS 1984 / NCYC 433 / NRRL Y-366-8)</name>
    <name type="common">Yeast</name>
    <name type="synonym">Hansenula anomala</name>
    <dbReference type="NCBI Taxonomy" id="683960"/>
    <lineage>
        <taxon>Eukaryota</taxon>
        <taxon>Fungi</taxon>
        <taxon>Dikarya</taxon>
        <taxon>Ascomycota</taxon>
        <taxon>Saccharomycotina</taxon>
        <taxon>Saccharomycetes</taxon>
        <taxon>Phaffomycetales</taxon>
        <taxon>Wickerhamomycetaceae</taxon>
        <taxon>Wickerhamomyces</taxon>
    </lineage>
</organism>
<evidence type="ECO:0000259" key="22">
    <source>
        <dbReference type="Pfam" id="PF00136"/>
    </source>
</evidence>
<accession>A0A1E3P2H2</accession>
<dbReference type="InterPro" id="IPR043502">
    <property type="entry name" value="DNA/RNA_pol_sf"/>
</dbReference>
<evidence type="ECO:0000256" key="19">
    <source>
        <dbReference type="ARBA" id="ARBA00066055"/>
    </source>
</evidence>
<keyword evidence="9" id="KW-0227">DNA damage</keyword>
<dbReference type="SUPFAM" id="SSF56672">
    <property type="entry name" value="DNA/RNA polymerases"/>
    <property type="match status" value="1"/>
</dbReference>
<dbReference type="Gene3D" id="1.10.287.690">
    <property type="entry name" value="Helix hairpin bin"/>
    <property type="match status" value="1"/>
</dbReference>
<dbReference type="PANTHER" id="PTHR45812">
    <property type="entry name" value="DNA POLYMERASE ZETA CATALYTIC SUBUNIT"/>
    <property type="match status" value="1"/>
</dbReference>
<evidence type="ECO:0000313" key="28">
    <source>
        <dbReference type="Proteomes" id="UP000094112"/>
    </source>
</evidence>
<evidence type="ECO:0000256" key="13">
    <source>
        <dbReference type="ARBA" id="ARBA00023004"/>
    </source>
</evidence>
<keyword evidence="13 20" id="KW-0408">Iron</keyword>
<evidence type="ECO:0000256" key="2">
    <source>
        <dbReference type="ARBA" id="ARBA00004123"/>
    </source>
</evidence>
<dbReference type="InterPro" id="IPR025687">
    <property type="entry name" value="Znf-C4pol"/>
</dbReference>
<dbReference type="InterPro" id="IPR036397">
    <property type="entry name" value="RNaseH_sf"/>
</dbReference>
<evidence type="ECO:0000256" key="12">
    <source>
        <dbReference type="ARBA" id="ARBA00022932"/>
    </source>
</evidence>
<protein>
    <recommendedName>
        <fullName evidence="20">DNA polymerase</fullName>
        <ecNumber evidence="20">2.7.7.7</ecNumber>
    </recommendedName>
</protein>
<evidence type="ECO:0000256" key="8">
    <source>
        <dbReference type="ARBA" id="ARBA00022723"/>
    </source>
</evidence>
<proteinExistence type="inferred from homology"/>
<evidence type="ECO:0000259" key="25">
    <source>
        <dbReference type="Pfam" id="PF24055"/>
    </source>
</evidence>
<dbReference type="GO" id="GO:0051539">
    <property type="term" value="F:4 iron, 4 sulfur cluster binding"/>
    <property type="evidence" value="ECO:0007669"/>
    <property type="project" value="UniProtKB-KW"/>
</dbReference>
<dbReference type="STRING" id="683960.A0A1E3P2H2"/>
<dbReference type="Gene3D" id="3.30.342.10">
    <property type="entry name" value="DNA Polymerase, chain B, domain 1"/>
    <property type="match status" value="1"/>
</dbReference>
<keyword evidence="5 20" id="KW-0808">Transferase</keyword>
<evidence type="ECO:0000256" key="4">
    <source>
        <dbReference type="ARBA" id="ARBA00022485"/>
    </source>
</evidence>
<keyword evidence="8 20" id="KW-0479">Metal-binding</keyword>
<dbReference type="Proteomes" id="UP000094112">
    <property type="component" value="Unassembled WGS sequence"/>
</dbReference>
<keyword evidence="11 20" id="KW-0862">Zinc</keyword>
<evidence type="ECO:0000256" key="7">
    <source>
        <dbReference type="ARBA" id="ARBA00022705"/>
    </source>
</evidence>
<dbReference type="Gene3D" id="3.90.1600.10">
    <property type="entry name" value="Palm domain of DNA polymerase"/>
    <property type="match status" value="1"/>
</dbReference>
<dbReference type="Pfam" id="PF24055">
    <property type="entry name" value="POL3_N"/>
    <property type="match status" value="1"/>
</dbReference>
<evidence type="ECO:0000259" key="24">
    <source>
        <dbReference type="Pfam" id="PF14260"/>
    </source>
</evidence>
<evidence type="ECO:0000256" key="1">
    <source>
        <dbReference type="ARBA" id="ARBA00001966"/>
    </source>
</evidence>
<dbReference type="OrthoDB" id="2414538at2759"/>
<dbReference type="CDD" id="cd05534">
    <property type="entry name" value="POLBc_zeta"/>
    <property type="match status" value="1"/>
</dbReference>
<feature type="coiled-coil region" evidence="21">
    <location>
        <begin position="1299"/>
        <end position="1326"/>
    </location>
</feature>
<dbReference type="PROSITE" id="PS00116">
    <property type="entry name" value="DNA_POLYMERASE_B"/>
    <property type="match status" value="1"/>
</dbReference>
<comment type="subunit">
    <text evidence="19">Forms DNA polymerase zeta with REV7.</text>
</comment>
<keyword evidence="15 20" id="KW-0238">DNA-binding</keyword>
<evidence type="ECO:0000259" key="23">
    <source>
        <dbReference type="Pfam" id="PF03104"/>
    </source>
</evidence>
<evidence type="ECO:0000256" key="9">
    <source>
        <dbReference type="ARBA" id="ARBA00022763"/>
    </source>
</evidence>
<feature type="domain" description="DNA-directed DNA polymerase family B multifunctional" evidence="22">
    <location>
        <begin position="817"/>
        <end position="1256"/>
    </location>
</feature>
<dbReference type="PANTHER" id="PTHR45812:SF1">
    <property type="entry name" value="DNA POLYMERASE ZETA CATALYTIC SUBUNIT"/>
    <property type="match status" value="1"/>
</dbReference>
<dbReference type="PRINTS" id="PR00106">
    <property type="entry name" value="DNAPOLB"/>
</dbReference>
<dbReference type="SMART" id="SM00486">
    <property type="entry name" value="POLBc"/>
    <property type="match status" value="1"/>
</dbReference>
<dbReference type="GO" id="GO:0008270">
    <property type="term" value="F:zinc ion binding"/>
    <property type="evidence" value="ECO:0007669"/>
    <property type="project" value="UniProtKB-KW"/>
</dbReference>
<dbReference type="InterPro" id="IPR023211">
    <property type="entry name" value="DNA_pol_palm_dom_sf"/>
</dbReference>
<dbReference type="GO" id="GO:0000166">
    <property type="term" value="F:nucleotide binding"/>
    <property type="evidence" value="ECO:0007669"/>
    <property type="project" value="InterPro"/>
</dbReference>
<evidence type="ECO:0000256" key="17">
    <source>
        <dbReference type="ARBA" id="ARBA00023242"/>
    </source>
</evidence>
<keyword evidence="6 20" id="KW-0548">Nucleotidyltransferase</keyword>
<dbReference type="Gene3D" id="3.30.420.10">
    <property type="entry name" value="Ribonuclease H-like superfamily/Ribonuclease H"/>
    <property type="match status" value="1"/>
</dbReference>
<comment type="catalytic activity">
    <reaction evidence="18 20">
        <text>DNA(n) + a 2'-deoxyribonucleoside 5'-triphosphate = DNA(n+1) + diphosphate</text>
        <dbReference type="Rhea" id="RHEA:22508"/>
        <dbReference type="Rhea" id="RHEA-COMP:17339"/>
        <dbReference type="Rhea" id="RHEA-COMP:17340"/>
        <dbReference type="ChEBI" id="CHEBI:33019"/>
        <dbReference type="ChEBI" id="CHEBI:61560"/>
        <dbReference type="ChEBI" id="CHEBI:173112"/>
        <dbReference type="EC" id="2.7.7.7"/>
    </reaction>
</comment>
<dbReference type="Pfam" id="PF24065">
    <property type="entry name" value="REV3_N"/>
    <property type="match status" value="1"/>
</dbReference>
<feature type="domain" description="DNA polymerase delta/zeta catalytic subunit N-terminal" evidence="25">
    <location>
        <begin position="77"/>
        <end position="162"/>
    </location>
</feature>
<evidence type="ECO:0000256" key="3">
    <source>
        <dbReference type="ARBA" id="ARBA00005755"/>
    </source>
</evidence>
<keyword evidence="10 20" id="KW-0863">Zinc-finger</keyword>
<dbReference type="GO" id="GO:0042276">
    <property type="term" value="P:error-prone translesion synthesis"/>
    <property type="evidence" value="ECO:0007669"/>
    <property type="project" value="EnsemblFungi"/>
</dbReference>
<dbReference type="InterPro" id="IPR042087">
    <property type="entry name" value="DNA_pol_B_thumb"/>
</dbReference>
<dbReference type="InterPro" id="IPR056447">
    <property type="entry name" value="REV3_N"/>
</dbReference>
<evidence type="ECO:0000256" key="20">
    <source>
        <dbReference type="RuleBase" id="RU000442"/>
    </source>
</evidence>
<dbReference type="GO" id="GO:0003887">
    <property type="term" value="F:DNA-directed DNA polymerase activity"/>
    <property type="evidence" value="ECO:0007669"/>
    <property type="project" value="UniProtKB-KW"/>
</dbReference>
<dbReference type="InterPro" id="IPR017964">
    <property type="entry name" value="DNA-dir_DNA_pol_B_CS"/>
</dbReference>
<dbReference type="FunFam" id="1.10.132.60:FF:000007">
    <property type="entry name" value="DNA polymerase"/>
    <property type="match status" value="1"/>
</dbReference>
<dbReference type="SUPFAM" id="SSF53098">
    <property type="entry name" value="Ribonuclease H-like"/>
    <property type="match status" value="1"/>
</dbReference>
<keyword evidence="16" id="KW-0234">DNA repair</keyword>
<dbReference type="InterPro" id="IPR056435">
    <property type="entry name" value="DPOD/Z_N"/>
</dbReference>
<dbReference type="CDD" id="cd05778">
    <property type="entry name" value="DNA_polB_zeta_exo"/>
    <property type="match status" value="1"/>
</dbReference>
<feature type="domain" description="DNA polymerase zeta catalytic subunit N-terminal" evidence="26">
    <location>
        <begin position="21"/>
        <end position="76"/>
    </location>
</feature>
<dbReference type="GO" id="GO:0003677">
    <property type="term" value="F:DNA binding"/>
    <property type="evidence" value="ECO:0007669"/>
    <property type="project" value="UniProtKB-KW"/>
</dbReference>
<evidence type="ECO:0000313" key="27">
    <source>
        <dbReference type="EMBL" id="ODQ59676.1"/>
    </source>
</evidence>
<dbReference type="Gene3D" id="1.10.132.60">
    <property type="entry name" value="DNA polymerase family B, C-terminal domain"/>
    <property type="match status" value="1"/>
</dbReference>
<dbReference type="InterPro" id="IPR006134">
    <property type="entry name" value="DNA-dir_DNA_pol_B_multi_dom"/>
</dbReference>
<dbReference type="GO" id="GO:0000724">
    <property type="term" value="P:double-strand break repair via homologous recombination"/>
    <property type="evidence" value="ECO:0007669"/>
    <property type="project" value="TreeGrafter"/>
</dbReference>
<dbReference type="RefSeq" id="XP_019038883.1">
    <property type="nucleotide sequence ID" value="XM_019182705.1"/>
</dbReference>
<gene>
    <name evidence="27" type="ORF">WICANDRAFT_53094</name>
</gene>
<keyword evidence="12 20" id="KW-0239">DNA-directed DNA polymerase</keyword>
<dbReference type="InterPro" id="IPR006133">
    <property type="entry name" value="DNA-dir_DNA_pol_B_exonuc"/>
</dbReference>
<dbReference type="FunFam" id="1.10.287.690:FF:000002">
    <property type="entry name" value="DNA polymerase zeta"/>
    <property type="match status" value="1"/>
</dbReference>
<dbReference type="Pfam" id="PF03104">
    <property type="entry name" value="DNA_pol_B_exo1"/>
    <property type="match status" value="1"/>
</dbReference>
<evidence type="ECO:0000256" key="16">
    <source>
        <dbReference type="ARBA" id="ARBA00023204"/>
    </source>
</evidence>
<evidence type="ECO:0000256" key="14">
    <source>
        <dbReference type="ARBA" id="ARBA00023014"/>
    </source>
</evidence>
<sequence length="1371" mass="157988">MQRRDREDFYVTGTNSSSGDEFKVQVNTYDTYQATPSIFDRSGPPNGDESYSYYQVPVIRVFGSIPTGHNILTHIHGVFPYLYIPYDNQDCFKFQKLLEAVMSESLKRKKKEQSDSNEKPSDEDCKLFKYIAHVSICKGVPFYGYHVGYQAFYKIYLLNPSYSNRLSDLLRDGKVNGRKYECFESHIPYGLQFLTDFNLFGCGWLRLNSLFIRTPILYDETAKTPELVDYLSGYQPTDMDRISYSALEIDTCAQNILNRLDLKERNLHHAFVEKFNPPSSDIYVQSTRDLWKDGDYQRKLKGKAEYSTPPSTSRSPNVTWVESDEHSQLFEYAKKLNSTQDDPDFGTFLKKDTWLDDIKTAFDSTIELFYEPELNAEPEKVDSSGADTDLQKRHGLDSIDESAESNGYFSNDSKDDFTLNDISDIQLTQKLTTKFSLKRRYSVAFDIPRLNEPPKGNFKKIGSLRYSYNKPPPENLDFEAIGLPTINYDDPFYMNEVPKPFVYGGKKFKLGSKKLGNLGEIEVFGESISKDIQNQLKSSLDCFKKWRYTKEPPSYKQVKEYIHESQIKSQIGVTQRHKYAVPKTNERRPDGSNHMTVLIVEVHVNTRGEFKPDPKMDEVSTIFWRTMNGSSYEEGALMFNCPQVIPNIKCRVFSNELVMFEEFADFVRNFDPDIIAGYEVNSSSWGYLIDRSRAIYEFDFVPELSRVHFKSHSKMGDHWGYTHTSAIKICGRHVLNIWRPLRSLNLLKYTIENVSYHALHERVPHFTNKTLTEMFSQDFLSLASHFLKKLELDARLIETQELITRAAEEARLIGIDFYDVYYRGSQYKVESFMVRMAKAENFMLSSPSKKQVRKQKPLECIPLVMEPISAYYKSPLIVLDFQSLYPSIVIAYNYCYSTLLGRLRNYSKNSNQIGTGYVKHPPGLLKLLENDINLSPNGLMFAKSSVRKSLLAKMLEEILDTRFMVKSTMKFLDENLKQLYHSRQLALKLIANVTYGYTSASFSGRMPCSDIADAIVQTGRETLDRAVDLIENEASWGAKVVYGDTDSLFVYLPGRSRDDAFKIGKEMADAVTKSNPDPVTLKFEKVYHPCVLMAKKRYVGYSYENENSPVKFDAKGIETVRRDGHPAQQHIVEQCLRILFETNNVSKIKEFVQDQFNKITYNKVSVQDFCFAKEVKIGSYKQPPPGAVVSTKKMEQDARAEPQYKERVPYVIIQETGSILRERARSPEDFLKNNYKLDAEYYIVKTLIPPLERIFNLLGVDIKPWYTELPKPAKKGSIYNSLCLSCSIPTRSNLCQSCQKNELKTILNLQQRMKTIENRMKDLLVVCRSCSGHSVACESHDCPVYYARVKEGNKLKEAIDVKKRLANVLEW</sequence>
<dbReference type="EMBL" id="KV454210">
    <property type="protein sequence ID" value="ODQ59676.1"/>
    <property type="molecule type" value="Genomic_DNA"/>
</dbReference>
<feature type="domain" description="DNA-directed DNA polymerase family B exonuclease" evidence="23">
    <location>
        <begin position="560"/>
        <end position="736"/>
    </location>
</feature>
<comment type="cofactor">
    <cofactor evidence="1 20">
        <name>[4Fe-4S] cluster</name>
        <dbReference type="ChEBI" id="CHEBI:49883"/>
    </cofactor>
</comment>
<keyword evidence="7 20" id="KW-0235">DNA replication</keyword>
<evidence type="ECO:0000256" key="10">
    <source>
        <dbReference type="ARBA" id="ARBA00022771"/>
    </source>
</evidence>
<evidence type="ECO:0000256" key="11">
    <source>
        <dbReference type="ARBA" id="ARBA00022833"/>
    </source>
</evidence>
<dbReference type="InterPro" id="IPR030559">
    <property type="entry name" value="PolZ_Rev3"/>
</dbReference>
<dbReference type="GO" id="GO:0070987">
    <property type="term" value="P:error-free translesion synthesis"/>
    <property type="evidence" value="ECO:0007669"/>
    <property type="project" value="EnsemblFungi"/>
</dbReference>
<dbReference type="Pfam" id="PF00136">
    <property type="entry name" value="DNA_pol_B"/>
    <property type="match status" value="1"/>
</dbReference>
<name>A0A1E3P2H2_WICAA</name>
<feature type="domain" description="C4-type zinc-finger of DNA polymerase delta" evidence="24">
    <location>
        <begin position="1283"/>
        <end position="1348"/>
    </location>
</feature>
<keyword evidence="21" id="KW-0175">Coiled coil</keyword>
<dbReference type="GeneID" id="30199951"/>
<evidence type="ECO:0000256" key="15">
    <source>
        <dbReference type="ARBA" id="ARBA00023125"/>
    </source>
</evidence>
<evidence type="ECO:0000256" key="5">
    <source>
        <dbReference type="ARBA" id="ARBA00022679"/>
    </source>
</evidence>
<dbReference type="InterPro" id="IPR012337">
    <property type="entry name" value="RNaseH-like_sf"/>
</dbReference>
<reference evidence="27 28" key="1">
    <citation type="journal article" date="2016" name="Proc. Natl. Acad. Sci. U.S.A.">
        <title>Comparative genomics of biotechnologically important yeasts.</title>
        <authorList>
            <person name="Riley R."/>
            <person name="Haridas S."/>
            <person name="Wolfe K.H."/>
            <person name="Lopes M.R."/>
            <person name="Hittinger C.T."/>
            <person name="Goeker M."/>
            <person name="Salamov A.A."/>
            <person name="Wisecaver J.H."/>
            <person name="Long T.M."/>
            <person name="Calvey C.H."/>
            <person name="Aerts A.L."/>
            <person name="Barry K.W."/>
            <person name="Choi C."/>
            <person name="Clum A."/>
            <person name="Coughlan A.Y."/>
            <person name="Deshpande S."/>
            <person name="Douglass A.P."/>
            <person name="Hanson S.J."/>
            <person name="Klenk H.-P."/>
            <person name="LaButti K.M."/>
            <person name="Lapidus A."/>
            <person name="Lindquist E.A."/>
            <person name="Lipzen A.M."/>
            <person name="Meier-Kolthoff J.P."/>
            <person name="Ohm R.A."/>
            <person name="Otillar R.P."/>
            <person name="Pangilinan J.L."/>
            <person name="Peng Y."/>
            <person name="Rokas A."/>
            <person name="Rosa C.A."/>
            <person name="Scheuner C."/>
            <person name="Sibirny A.A."/>
            <person name="Slot J.C."/>
            <person name="Stielow J.B."/>
            <person name="Sun H."/>
            <person name="Kurtzman C.P."/>
            <person name="Blackwell M."/>
            <person name="Grigoriev I.V."/>
            <person name="Jeffries T.W."/>
        </authorList>
    </citation>
    <scope>NUCLEOTIDE SEQUENCE [LARGE SCALE GENOMIC DNA]</scope>
    <source>
        <strain evidence="28">ATCC 58044 / CBS 1984 / NCYC 433 / NRRL Y-366-8</strain>
    </source>
</reference>
<keyword evidence="17 20" id="KW-0539">Nucleus</keyword>
<evidence type="ECO:0000256" key="18">
    <source>
        <dbReference type="ARBA" id="ARBA00049244"/>
    </source>
</evidence>
<evidence type="ECO:0000256" key="21">
    <source>
        <dbReference type="SAM" id="Coils"/>
    </source>
</evidence>
<dbReference type="GO" id="GO:0006260">
    <property type="term" value="P:DNA replication"/>
    <property type="evidence" value="ECO:0007669"/>
    <property type="project" value="UniProtKB-KW"/>
</dbReference>
<evidence type="ECO:0000259" key="26">
    <source>
        <dbReference type="Pfam" id="PF24065"/>
    </source>
</evidence>
<dbReference type="GO" id="GO:0005634">
    <property type="term" value="C:nucleus"/>
    <property type="evidence" value="ECO:0007669"/>
    <property type="project" value="UniProtKB-SubCell"/>
</dbReference>
<keyword evidence="14 20" id="KW-0411">Iron-sulfur</keyword>